<protein>
    <recommendedName>
        <fullName evidence="11">Senescence-associated carboxylesterase 101</fullName>
    </recommendedName>
</protein>
<sequence length="562" mass="63849">MTQHQVKAFSGGLESASSVASSGILTSLWNLISNLYAEAQSSTQNLFWKIVSNESGLTAITFWTTQNHDQPDLLPFSNTDDNPFKFICSKTNPNFSLNHSAFSLFNQYRTQLDQLKSETDLKKPVIVTGHGVGGSIASLFTLLLLEKMNPASDKRPLCITFGSPLIGDGNFQKAIWQSSNWNSCFLHVASLLDPLVSSSISNNSYSPFGIFLLCSGYGSSCFESLVSVRKLLNLTSQLNNQGLQQNCHYGSIVENLHRKAICKDFDGPNIPRSNLLQESLALQLCALGFPQLLQLQETDLKNLVEELDNELLKPKKRFNPGKKLNDMKEKMANLEWYKKDSKKKGIGYYDMFKGQTSAPDIVVTEFIRQLNGYWEDMVEEAEKQPQKEGAAFRTRWLYAGTNYRRMVEPLYIAGYYKDGKRDYINNGRTEHYKQLEKWLKEDKKSHSIGRTNNVESILTLDSCFWAHVEEALFSCQDLKTTGSSEAKKLEAINSLDEFEKYVYGSLKDYAVSPEIFLEGSSFMRWWREYIGIKGASHDTEFANFMKNPTNYKKYMEGAYNFL</sequence>
<dbReference type="Pfam" id="PF01764">
    <property type="entry name" value="Lipase_3"/>
    <property type="match status" value="1"/>
</dbReference>
<evidence type="ECO:0000259" key="7">
    <source>
        <dbReference type="Pfam" id="PF01764"/>
    </source>
</evidence>
<evidence type="ECO:0000256" key="4">
    <source>
        <dbReference type="ARBA" id="ARBA00022801"/>
    </source>
</evidence>
<dbReference type="InterPro" id="IPR041266">
    <property type="entry name" value="EDS1_EP"/>
</dbReference>
<dbReference type="GO" id="GO:0052689">
    <property type="term" value="F:carboxylic ester hydrolase activity"/>
    <property type="evidence" value="ECO:0007669"/>
    <property type="project" value="InterPro"/>
</dbReference>
<dbReference type="PANTHER" id="PTHR46898:SF3">
    <property type="entry name" value="FUNGAL LIPASE-LIKE DOMAIN-CONTAINING PROTEIN"/>
    <property type="match status" value="1"/>
</dbReference>
<dbReference type="GO" id="GO:0006952">
    <property type="term" value="P:defense response"/>
    <property type="evidence" value="ECO:0007669"/>
    <property type="project" value="UniProtKB-KW"/>
</dbReference>
<keyword evidence="10" id="KW-1185">Reference proteome</keyword>
<dbReference type="EMBL" id="JAWXYG010000003">
    <property type="protein sequence ID" value="KAK4278438.1"/>
    <property type="molecule type" value="Genomic_DNA"/>
</dbReference>
<accession>A0AAE1MWA9</accession>
<keyword evidence="6" id="KW-0539">Nucleus</keyword>
<reference evidence="9" key="1">
    <citation type="submission" date="2023-10" db="EMBL/GenBank/DDBJ databases">
        <title>Chromosome-level genome of the transformable northern wattle, Acacia crassicarpa.</title>
        <authorList>
            <person name="Massaro I."/>
            <person name="Sinha N.R."/>
            <person name="Poethig S."/>
            <person name="Leichty A.R."/>
        </authorList>
    </citation>
    <scope>NUCLEOTIDE SEQUENCE</scope>
    <source>
        <strain evidence="9">Acra3RX</strain>
        <tissue evidence="9">Leaf</tissue>
    </source>
</reference>
<dbReference type="AlphaFoldDB" id="A0AAE1MWA9"/>
<evidence type="ECO:0000256" key="3">
    <source>
        <dbReference type="ARBA" id="ARBA00022490"/>
    </source>
</evidence>
<evidence type="ECO:0000313" key="9">
    <source>
        <dbReference type="EMBL" id="KAK4278438.1"/>
    </source>
</evidence>
<gene>
    <name evidence="9" type="ORF">QN277_016284</name>
</gene>
<dbReference type="GO" id="GO:0005634">
    <property type="term" value="C:nucleus"/>
    <property type="evidence" value="ECO:0007669"/>
    <property type="project" value="UniProtKB-SubCell"/>
</dbReference>
<evidence type="ECO:0000259" key="8">
    <source>
        <dbReference type="Pfam" id="PF18117"/>
    </source>
</evidence>
<keyword evidence="4" id="KW-0378">Hydrolase</keyword>
<evidence type="ECO:0000256" key="6">
    <source>
        <dbReference type="ARBA" id="ARBA00023242"/>
    </source>
</evidence>
<evidence type="ECO:0000313" key="10">
    <source>
        <dbReference type="Proteomes" id="UP001293593"/>
    </source>
</evidence>
<dbReference type="Proteomes" id="UP001293593">
    <property type="component" value="Unassembled WGS sequence"/>
</dbReference>
<dbReference type="Gene3D" id="3.40.50.1820">
    <property type="entry name" value="alpha/beta hydrolase"/>
    <property type="match status" value="1"/>
</dbReference>
<evidence type="ECO:0000256" key="2">
    <source>
        <dbReference type="ARBA" id="ARBA00004496"/>
    </source>
</evidence>
<evidence type="ECO:0000256" key="1">
    <source>
        <dbReference type="ARBA" id="ARBA00004123"/>
    </source>
</evidence>
<proteinExistence type="predicted"/>
<keyword evidence="5" id="KW-0611">Plant defense</keyword>
<dbReference type="SUPFAM" id="SSF53474">
    <property type="entry name" value="alpha/beta-Hydrolases"/>
    <property type="match status" value="1"/>
</dbReference>
<evidence type="ECO:0000256" key="5">
    <source>
        <dbReference type="ARBA" id="ARBA00022821"/>
    </source>
</evidence>
<dbReference type="PANTHER" id="PTHR46898">
    <property type="entry name" value="SENESCENCE-ASSOCIATED CARBOXYLESTERASE 101"/>
    <property type="match status" value="1"/>
</dbReference>
<dbReference type="InterPro" id="IPR029058">
    <property type="entry name" value="AB_hydrolase_fold"/>
</dbReference>
<dbReference type="Pfam" id="PF18117">
    <property type="entry name" value="EDS1_EP"/>
    <property type="match status" value="1"/>
</dbReference>
<name>A0AAE1MWA9_9FABA</name>
<dbReference type="InterPro" id="IPR044603">
    <property type="entry name" value="SAG101-like"/>
</dbReference>
<organism evidence="9 10">
    <name type="scientific">Acacia crassicarpa</name>
    <name type="common">northern wattle</name>
    <dbReference type="NCBI Taxonomy" id="499986"/>
    <lineage>
        <taxon>Eukaryota</taxon>
        <taxon>Viridiplantae</taxon>
        <taxon>Streptophyta</taxon>
        <taxon>Embryophyta</taxon>
        <taxon>Tracheophyta</taxon>
        <taxon>Spermatophyta</taxon>
        <taxon>Magnoliopsida</taxon>
        <taxon>eudicotyledons</taxon>
        <taxon>Gunneridae</taxon>
        <taxon>Pentapetalae</taxon>
        <taxon>rosids</taxon>
        <taxon>fabids</taxon>
        <taxon>Fabales</taxon>
        <taxon>Fabaceae</taxon>
        <taxon>Caesalpinioideae</taxon>
        <taxon>mimosoid clade</taxon>
        <taxon>Acacieae</taxon>
        <taxon>Acacia</taxon>
    </lineage>
</organism>
<comment type="caution">
    <text evidence="9">The sequence shown here is derived from an EMBL/GenBank/DDBJ whole genome shotgun (WGS) entry which is preliminary data.</text>
</comment>
<comment type="subcellular location">
    <subcellularLocation>
        <location evidence="2">Cytoplasm</location>
    </subcellularLocation>
    <subcellularLocation>
        <location evidence="1">Nucleus</location>
    </subcellularLocation>
</comment>
<dbReference type="GO" id="GO:0005737">
    <property type="term" value="C:cytoplasm"/>
    <property type="evidence" value="ECO:0007669"/>
    <property type="project" value="UniProtKB-SubCell"/>
</dbReference>
<dbReference type="GO" id="GO:0006629">
    <property type="term" value="P:lipid metabolic process"/>
    <property type="evidence" value="ECO:0007669"/>
    <property type="project" value="InterPro"/>
</dbReference>
<keyword evidence="3" id="KW-0963">Cytoplasm</keyword>
<evidence type="ECO:0008006" key="11">
    <source>
        <dbReference type="Google" id="ProtNLM"/>
    </source>
</evidence>
<feature type="domain" description="EDS1 EP" evidence="8">
    <location>
        <begin position="332"/>
        <end position="544"/>
    </location>
</feature>
<dbReference type="InterPro" id="IPR002921">
    <property type="entry name" value="Fungal_lipase-type"/>
</dbReference>
<feature type="domain" description="Fungal lipase-type" evidence="7">
    <location>
        <begin position="100"/>
        <end position="179"/>
    </location>
</feature>